<keyword evidence="2" id="KW-1185">Reference proteome</keyword>
<evidence type="ECO:0000313" key="2">
    <source>
        <dbReference type="Proteomes" id="UP000317093"/>
    </source>
</evidence>
<dbReference type="RefSeq" id="WP_145256174.1">
    <property type="nucleotide sequence ID" value="NZ_CP036279.1"/>
</dbReference>
<dbReference type="InterPro" id="IPR006311">
    <property type="entry name" value="TAT_signal"/>
</dbReference>
<dbReference type="EMBL" id="CP036279">
    <property type="protein sequence ID" value="QDU60399.1"/>
    <property type="molecule type" value="Genomic_DNA"/>
</dbReference>
<organism evidence="1 2">
    <name type="scientific">Kolteria novifilia</name>
    <dbReference type="NCBI Taxonomy" id="2527975"/>
    <lineage>
        <taxon>Bacteria</taxon>
        <taxon>Pseudomonadati</taxon>
        <taxon>Planctomycetota</taxon>
        <taxon>Planctomycetia</taxon>
        <taxon>Kolteriales</taxon>
        <taxon>Kolteriaceae</taxon>
        <taxon>Kolteria</taxon>
    </lineage>
</organism>
<dbReference type="OrthoDB" id="263988at2"/>
<dbReference type="AlphaFoldDB" id="A0A518B079"/>
<proteinExistence type="predicted"/>
<reference evidence="1 2" key="1">
    <citation type="submission" date="2019-02" db="EMBL/GenBank/DDBJ databases">
        <title>Deep-cultivation of Planctomycetes and their phenomic and genomic characterization uncovers novel biology.</title>
        <authorList>
            <person name="Wiegand S."/>
            <person name="Jogler M."/>
            <person name="Boedeker C."/>
            <person name="Pinto D."/>
            <person name="Vollmers J."/>
            <person name="Rivas-Marin E."/>
            <person name="Kohn T."/>
            <person name="Peeters S.H."/>
            <person name="Heuer A."/>
            <person name="Rast P."/>
            <person name="Oberbeckmann S."/>
            <person name="Bunk B."/>
            <person name="Jeske O."/>
            <person name="Meyerdierks A."/>
            <person name="Storesund J.E."/>
            <person name="Kallscheuer N."/>
            <person name="Luecker S."/>
            <person name="Lage O.M."/>
            <person name="Pohl T."/>
            <person name="Merkel B.J."/>
            <person name="Hornburger P."/>
            <person name="Mueller R.-W."/>
            <person name="Bruemmer F."/>
            <person name="Labrenz M."/>
            <person name="Spormann A.M."/>
            <person name="Op den Camp H."/>
            <person name="Overmann J."/>
            <person name="Amann R."/>
            <person name="Jetten M.S.M."/>
            <person name="Mascher T."/>
            <person name="Medema M.H."/>
            <person name="Devos D.P."/>
            <person name="Kaster A.-K."/>
            <person name="Ovreas L."/>
            <person name="Rohde M."/>
            <person name="Galperin M.Y."/>
            <person name="Jogler C."/>
        </authorList>
    </citation>
    <scope>NUCLEOTIDE SEQUENCE [LARGE SCALE GENOMIC DNA]</scope>
    <source>
        <strain evidence="1 2">Pan216</strain>
    </source>
</reference>
<dbReference type="InterPro" id="IPR036278">
    <property type="entry name" value="Sialidase_sf"/>
</dbReference>
<accession>A0A518B079</accession>
<dbReference type="Proteomes" id="UP000317093">
    <property type="component" value="Chromosome"/>
</dbReference>
<evidence type="ECO:0000313" key="1">
    <source>
        <dbReference type="EMBL" id="QDU60399.1"/>
    </source>
</evidence>
<name>A0A518B079_9BACT</name>
<dbReference type="SUPFAM" id="SSF50939">
    <property type="entry name" value="Sialidases"/>
    <property type="match status" value="1"/>
</dbReference>
<dbReference type="PROSITE" id="PS51318">
    <property type="entry name" value="TAT"/>
    <property type="match status" value="1"/>
</dbReference>
<dbReference type="KEGG" id="knv:Pan216_12380"/>
<protein>
    <recommendedName>
        <fullName evidence="3">Sialidase domain-containing protein</fullName>
    </recommendedName>
</protein>
<sequence length="425" mass="47787">MTTDLNQRVKRRTFLLGAGAAALASSGIRPLRAEPGGARDLIDRISQSVIFSGRTAVDGMRARWFHPRGCAIPAKHRPLVLMTLQEISGSDIFGPVHVTDSDDLGETWTQPAPIPGMGRQQLGDGLEMGLCDTVPEYHAPTDTVLALAWNVYYKNKRLHSTEKDRWVVYNVRSRDGQWTPPKRLEWNDPRASRMYGSNCSQRLVLPDGDVLIPMTYAPIGQPYRSVTTVRASFDGKNLQIREVGNELINSAKRGLLEPSVGAFGGRYFMTIRAEDGRGYVSQSKDGLRWKPQVAWAWDDGEPLTMSTTQQHWLAHSDALYLVYTRRDPSNINVMRWRAPIYMAQVDPESLRLIRDTERIVVPMKGDGVNHPKDVARLGNFHPIAITPKESWVTVSETLHHHGWHGDTILARIDWARPNQMVTPTT</sequence>
<evidence type="ECO:0008006" key="3">
    <source>
        <dbReference type="Google" id="ProtNLM"/>
    </source>
</evidence>
<gene>
    <name evidence="1" type="ORF">Pan216_12380</name>
</gene>
<dbReference type="CDD" id="cd15482">
    <property type="entry name" value="Sialidase_non-viral"/>
    <property type="match status" value="1"/>
</dbReference>
<dbReference type="Gene3D" id="2.120.10.10">
    <property type="match status" value="1"/>
</dbReference>